<comment type="caution">
    <text evidence="3">The sequence shown here is derived from an EMBL/GenBank/DDBJ whole genome shotgun (WGS) entry which is preliminary data.</text>
</comment>
<dbReference type="InterPro" id="IPR017932">
    <property type="entry name" value="GATase_2_dom"/>
</dbReference>
<evidence type="ECO:0000259" key="1">
    <source>
        <dbReference type="Pfam" id="PF00733"/>
    </source>
</evidence>
<dbReference type="InterPro" id="IPR001962">
    <property type="entry name" value="Asn_synthase"/>
</dbReference>
<evidence type="ECO:0000313" key="3">
    <source>
        <dbReference type="EMBL" id="MPL70702.1"/>
    </source>
</evidence>
<dbReference type="InterPro" id="IPR051786">
    <property type="entry name" value="ASN_synthetase/amidase"/>
</dbReference>
<dbReference type="EMBL" id="VSSQ01000054">
    <property type="protein sequence ID" value="MPL70702.1"/>
    <property type="molecule type" value="Genomic_DNA"/>
</dbReference>
<evidence type="ECO:0008006" key="4">
    <source>
        <dbReference type="Google" id="ProtNLM"/>
    </source>
</evidence>
<sequence>MSGFCGIVSPGARNRIPSQLLPGAGADAVGAKGDLHIRNAFIGKFGEDKCFSTYRGPDKTLFVCHDGVTLNAKEMKRSFAAPDLGSLLASIAAKDMENFPSLLRGGFAGFVWDESLNIGSLYTNHFGTRFLYYYYAERLGATFFASSLADIAVMLRSAGIEPKLDTTAAYSILSFGYMFDDRTLIEGVRKLEAGCSMAIEPGEKPALHRYFSYDNETIHTDSLGDLIDGFYERMAQAVRQGFEKDLEYGYRHVSLLSGGLDSRMVLFFAKKLGFENILTFTFGQSGCADERIASAISRDLGYDHLFRVLDGGDFLSRTIEDCVEANDGMIIYAGSAHAFSSYRMLDWGKYGLLHNGNLADASQGDYVETDYHVKPSAEEWAYSRRFLPRIEEAVNDALSRFPNHEAFAIATRGSNAIVNGSVSAQGFTETDEPFLHPDLAGWAAGIPPKFKKGEYLFLAMIEKHFPEATRYVWQKWRLKPTLINKRRMESPPFRFVHRGRKALGYFVDGILRRPSRWDMNPLDLWYKNNTDLCGEFQKRRGMIEERLSSRPGLAEDCARLFDEGSFLEKAQVLTLVAAVTRLDL</sequence>
<dbReference type="GO" id="GO:0004066">
    <property type="term" value="F:asparagine synthase (glutamine-hydrolyzing) activity"/>
    <property type="evidence" value="ECO:0007669"/>
    <property type="project" value="InterPro"/>
</dbReference>
<feature type="domain" description="Asparagine synthetase" evidence="1">
    <location>
        <begin position="232"/>
        <end position="335"/>
    </location>
</feature>
<dbReference type="InterPro" id="IPR014729">
    <property type="entry name" value="Rossmann-like_a/b/a_fold"/>
</dbReference>
<dbReference type="SUPFAM" id="SSF52402">
    <property type="entry name" value="Adenine nucleotide alpha hydrolases-like"/>
    <property type="match status" value="1"/>
</dbReference>
<dbReference type="SUPFAM" id="SSF56235">
    <property type="entry name" value="N-terminal nucleophile aminohydrolases (Ntn hydrolases)"/>
    <property type="match status" value="1"/>
</dbReference>
<organism evidence="3">
    <name type="scientific">bioreactor metagenome</name>
    <dbReference type="NCBI Taxonomy" id="1076179"/>
    <lineage>
        <taxon>unclassified sequences</taxon>
        <taxon>metagenomes</taxon>
        <taxon>ecological metagenomes</taxon>
    </lineage>
</organism>
<dbReference type="GO" id="GO:0006529">
    <property type="term" value="P:asparagine biosynthetic process"/>
    <property type="evidence" value="ECO:0007669"/>
    <property type="project" value="InterPro"/>
</dbReference>
<name>A0A644TWY2_9ZZZZ</name>
<accession>A0A644TWY2</accession>
<dbReference type="Pfam" id="PF13537">
    <property type="entry name" value="GATase_7"/>
    <property type="match status" value="1"/>
</dbReference>
<dbReference type="PANTHER" id="PTHR43284">
    <property type="entry name" value="ASPARAGINE SYNTHETASE (GLUTAMINE-HYDROLYZING)"/>
    <property type="match status" value="1"/>
</dbReference>
<feature type="domain" description="Glutamine amidotransferase type-2" evidence="2">
    <location>
        <begin position="58"/>
        <end position="150"/>
    </location>
</feature>
<dbReference type="PANTHER" id="PTHR43284:SF1">
    <property type="entry name" value="ASPARAGINE SYNTHETASE"/>
    <property type="match status" value="1"/>
</dbReference>
<protein>
    <recommendedName>
        <fullName evidence="4">Asparagine synthase (glutamine-hydrolyzing)</fullName>
    </recommendedName>
</protein>
<dbReference type="Pfam" id="PF00733">
    <property type="entry name" value="Asn_synthase"/>
    <property type="match status" value="1"/>
</dbReference>
<reference evidence="3" key="1">
    <citation type="submission" date="2019-08" db="EMBL/GenBank/DDBJ databases">
        <authorList>
            <person name="Kucharzyk K."/>
            <person name="Murdoch R.W."/>
            <person name="Higgins S."/>
            <person name="Loffler F."/>
        </authorList>
    </citation>
    <scope>NUCLEOTIDE SEQUENCE</scope>
</reference>
<dbReference type="Gene3D" id="3.40.50.620">
    <property type="entry name" value="HUPs"/>
    <property type="match status" value="1"/>
</dbReference>
<dbReference type="InterPro" id="IPR029055">
    <property type="entry name" value="Ntn_hydrolases_N"/>
</dbReference>
<evidence type="ECO:0000259" key="2">
    <source>
        <dbReference type="Pfam" id="PF13537"/>
    </source>
</evidence>
<gene>
    <name evidence="3" type="ORF">SDC9_16462</name>
</gene>
<dbReference type="AlphaFoldDB" id="A0A644TWY2"/>
<proteinExistence type="predicted"/>
<dbReference type="Gene3D" id="3.60.20.10">
    <property type="entry name" value="Glutamine Phosphoribosylpyrophosphate, subunit 1, domain 1"/>
    <property type="match status" value="1"/>
</dbReference>